<dbReference type="PROSITE" id="PS50158">
    <property type="entry name" value="ZF_CCHC"/>
    <property type="match status" value="2"/>
</dbReference>
<dbReference type="SUPFAM" id="SSF57756">
    <property type="entry name" value="Retrovirus zinc finger-like domains"/>
    <property type="match status" value="1"/>
</dbReference>
<dbReference type="InterPro" id="IPR036875">
    <property type="entry name" value="Znf_CCHC_sf"/>
</dbReference>
<organism evidence="3 4">
    <name type="scientific">Schizothecium vesticola</name>
    <dbReference type="NCBI Taxonomy" id="314040"/>
    <lineage>
        <taxon>Eukaryota</taxon>
        <taxon>Fungi</taxon>
        <taxon>Dikarya</taxon>
        <taxon>Ascomycota</taxon>
        <taxon>Pezizomycotina</taxon>
        <taxon>Sordariomycetes</taxon>
        <taxon>Sordariomycetidae</taxon>
        <taxon>Sordariales</taxon>
        <taxon>Schizotheciaceae</taxon>
        <taxon>Schizothecium</taxon>
    </lineage>
</organism>
<keyword evidence="1" id="KW-0862">Zinc</keyword>
<keyword evidence="4" id="KW-1185">Reference proteome</keyword>
<proteinExistence type="predicted"/>
<dbReference type="AlphaFoldDB" id="A0AA40KBW9"/>
<dbReference type="InterPro" id="IPR001878">
    <property type="entry name" value="Znf_CCHC"/>
</dbReference>
<comment type="caution">
    <text evidence="3">The sequence shown here is derived from an EMBL/GenBank/DDBJ whole genome shotgun (WGS) entry which is preliminary data.</text>
</comment>
<dbReference type="EMBL" id="JAUKUD010000001">
    <property type="protein sequence ID" value="KAK0753553.1"/>
    <property type="molecule type" value="Genomic_DNA"/>
</dbReference>
<evidence type="ECO:0000256" key="1">
    <source>
        <dbReference type="PROSITE-ProRule" id="PRU00047"/>
    </source>
</evidence>
<feature type="domain" description="CCHC-type" evidence="2">
    <location>
        <begin position="51"/>
        <end position="67"/>
    </location>
</feature>
<evidence type="ECO:0000259" key="2">
    <source>
        <dbReference type="PROSITE" id="PS50158"/>
    </source>
</evidence>
<dbReference type="PANTHER" id="PTHR22639:SF3">
    <property type="entry name" value="ZINC FINGER CCHC DOMAIN-CONTAINING PROTEIN 3"/>
    <property type="match status" value="1"/>
</dbReference>
<protein>
    <recommendedName>
        <fullName evidence="2">CCHC-type domain-containing protein</fullName>
    </recommendedName>
</protein>
<feature type="domain" description="CCHC-type" evidence="2">
    <location>
        <begin position="67"/>
        <end position="82"/>
    </location>
</feature>
<dbReference type="SMART" id="SM00343">
    <property type="entry name" value="ZnF_C2HC"/>
    <property type="match status" value="4"/>
</dbReference>
<reference evidence="3" key="1">
    <citation type="submission" date="2023-06" db="EMBL/GenBank/DDBJ databases">
        <title>Genome-scale phylogeny and comparative genomics of the fungal order Sordariales.</title>
        <authorList>
            <consortium name="Lawrence Berkeley National Laboratory"/>
            <person name="Hensen N."/>
            <person name="Bonometti L."/>
            <person name="Westerberg I."/>
            <person name="Brannstrom I.O."/>
            <person name="Guillou S."/>
            <person name="Cros-Aarteil S."/>
            <person name="Calhoun S."/>
            <person name="Haridas S."/>
            <person name="Kuo A."/>
            <person name="Mondo S."/>
            <person name="Pangilinan J."/>
            <person name="Riley R."/>
            <person name="LaButti K."/>
            <person name="Andreopoulos B."/>
            <person name="Lipzen A."/>
            <person name="Chen C."/>
            <person name="Yanf M."/>
            <person name="Daum C."/>
            <person name="Ng V."/>
            <person name="Clum A."/>
            <person name="Steindorff A."/>
            <person name="Ohm R."/>
            <person name="Martin F."/>
            <person name="Silar P."/>
            <person name="Natvig D."/>
            <person name="Lalanne C."/>
            <person name="Gautier V."/>
            <person name="Ament-velasquez S.L."/>
            <person name="Kruys A."/>
            <person name="Hutchinson M.I."/>
            <person name="Powell A.J."/>
            <person name="Barry K."/>
            <person name="Miller A.N."/>
            <person name="Grigoriev I.V."/>
            <person name="Debuchy R."/>
            <person name="Gladieux P."/>
            <person name="Thoren M.H."/>
            <person name="Johannesson H."/>
        </authorList>
    </citation>
    <scope>NUCLEOTIDE SEQUENCE</scope>
    <source>
        <strain evidence="3">SMH3187-1</strain>
    </source>
</reference>
<keyword evidence="1" id="KW-0479">Metal-binding</keyword>
<dbReference type="Gene3D" id="4.10.60.10">
    <property type="entry name" value="Zinc finger, CCHC-type"/>
    <property type="match status" value="2"/>
</dbReference>
<sequence>CSRCQESGHLSWDCTSIKRCVHCNQPSKNHNNTTCQEIKSARVASQAGSKKCNICDEEGHVRKDCTKCKTCKEDGHIAAECPTKRPNPDACKRCRSGEHQTAECPETIQCAKCAVWGHDSTGC</sequence>
<keyword evidence="1" id="KW-0863">Zinc-finger</keyword>
<dbReference type="InterPro" id="IPR042509">
    <property type="entry name" value="ZCCHC3"/>
</dbReference>
<accession>A0AA40KBW9</accession>
<dbReference type="Pfam" id="PF00098">
    <property type="entry name" value="zf-CCHC"/>
    <property type="match status" value="2"/>
</dbReference>
<dbReference type="GO" id="GO:0008270">
    <property type="term" value="F:zinc ion binding"/>
    <property type="evidence" value="ECO:0007669"/>
    <property type="project" value="UniProtKB-KW"/>
</dbReference>
<gene>
    <name evidence="3" type="ORF">B0T18DRAFT_306253</name>
</gene>
<dbReference type="Proteomes" id="UP001172155">
    <property type="component" value="Unassembled WGS sequence"/>
</dbReference>
<dbReference type="GO" id="GO:0003723">
    <property type="term" value="F:RNA binding"/>
    <property type="evidence" value="ECO:0007669"/>
    <property type="project" value="InterPro"/>
</dbReference>
<evidence type="ECO:0000313" key="3">
    <source>
        <dbReference type="EMBL" id="KAK0753553.1"/>
    </source>
</evidence>
<feature type="non-terminal residue" evidence="3">
    <location>
        <position position="1"/>
    </location>
</feature>
<dbReference type="GO" id="GO:0003690">
    <property type="term" value="F:double-stranded DNA binding"/>
    <property type="evidence" value="ECO:0007669"/>
    <property type="project" value="InterPro"/>
</dbReference>
<dbReference type="PANTHER" id="PTHR22639">
    <property type="entry name" value="GAG-RELATED PROTEIN"/>
    <property type="match status" value="1"/>
</dbReference>
<name>A0AA40KBW9_9PEZI</name>
<evidence type="ECO:0000313" key="4">
    <source>
        <dbReference type="Proteomes" id="UP001172155"/>
    </source>
</evidence>
<feature type="non-terminal residue" evidence="3">
    <location>
        <position position="123"/>
    </location>
</feature>